<sequence>MTDLVESYSEQHETGNSRAADRFLEITNGHNLSTSTLSTLFGIAGSQGAEQKNLMPEITLRAIDDRFGKQHNQLGDISLRFYIHSPNQIENVKALSDSIMLLNINESAESERHERNLANICIQPCKTVNDYITGNFGILFQNSNLYPSEFHKLSEQYFKNNTNLPILQTYTLKTRIQSCQRKCEFYRSELITKLHHLSASS</sequence>
<organism evidence="1 2">
    <name type="scientific">Catharanthus roseus</name>
    <name type="common">Madagascar periwinkle</name>
    <name type="synonym">Vinca rosea</name>
    <dbReference type="NCBI Taxonomy" id="4058"/>
    <lineage>
        <taxon>Eukaryota</taxon>
        <taxon>Viridiplantae</taxon>
        <taxon>Streptophyta</taxon>
        <taxon>Embryophyta</taxon>
        <taxon>Tracheophyta</taxon>
        <taxon>Spermatophyta</taxon>
        <taxon>Magnoliopsida</taxon>
        <taxon>eudicotyledons</taxon>
        <taxon>Gunneridae</taxon>
        <taxon>Pentapetalae</taxon>
        <taxon>asterids</taxon>
        <taxon>lamiids</taxon>
        <taxon>Gentianales</taxon>
        <taxon>Apocynaceae</taxon>
        <taxon>Rauvolfioideae</taxon>
        <taxon>Vinceae</taxon>
        <taxon>Catharanthinae</taxon>
        <taxon>Catharanthus</taxon>
    </lineage>
</organism>
<evidence type="ECO:0000313" key="2">
    <source>
        <dbReference type="Proteomes" id="UP001060085"/>
    </source>
</evidence>
<dbReference type="EMBL" id="CM044701">
    <property type="protein sequence ID" value="KAI5680682.1"/>
    <property type="molecule type" value="Genomic_DNA"/>
</dbReference>
<comment type="caution">
    <text evidence="1">The sequence shown here is derived from an EMBL/GenBank/DDBJ whole genome shotgun (WGS) entry which is preliminary data.</text>
</comment>
<keyword evidence="2" id="KW-1185">Reference proteome</keyword>
<protein>
    <submittedName>
        <fullName evidence="1">Uncharacterized protein</fullName>
    </submittedName>
</protein>
<reference evidence="2" key="1">
    <citation type="journal article" date="2023" name="Nat. Plants">
        <title>Single-cell RNA sequencing provides a high-resolution roadmap for understanding the multicellular compartmentation of specialized metabolism.</title>
        <authorList>
            <person name="Sun S."/>
            <person name="Shen X."/>
            <person name="Li Y."/>
            <person name="Li Y."/>
            <person name="Wang S."/>
            <person name="Li R."/>
            <person name="Zhang H."/>
            <person name="Shen G."/>
            <person name="Guo B."/>
            <person name="Wei J."/>
            <person name="Xu J."/>
            <person name="St-Pierre B."/>
            <person name="Chen S."/>
            <person name="Sun C."/>
        </authorList>
    </citation>
    <scope>NUCLEOTIDE SEQUENCE [LARGE SCALE GENOMIC DNA]</scope>
</reference>
<evidence type="ECO:0000313" key="1">
    <source>
        <dbReference type="EMBL" id="KAI5680682.1"/>
    </source>
</evidence>
<accession>A0ACC0C758</accession>
<dbReference type="Proteomes" id="UP001060085">
    <property type="component" value="Linkage Group LG01"/>
</dbReference>
<gene>
    <name evidence="1" type="ORF">M9H77_01909</name>
</gene>
<proteinExistence type="predicted"/>
<name>A0ACC0C758_CATRO</name>